<evidence type="ECO:0000313" key="1">
    <source>
        <dbReference type="EMBL" id="GGG00583.1"/>
    </source>
</evidence>
<dbReference type="AlphaFoldDB" id="A0A917FRZ9"/>
<accession>A0A917FRZ9</accession>
<protein>
    <submittedName>
        <fullName evidence="1">Uncharacterized protein</fullName>
    </submittedName>
</protein>
<dbReference type="Proteomes" id="UP000637643">
    <property type="component" value="Unassembled WGS sequence"/>
</dbReference>
<reference evidence="1" key="2">
    <citation type="submission" date="2020-09" db="EMBL/GenBank/DDBJ databases">
        <authorList>
            <person name="Sun Q."/>
            <person name="Zhou Y."/>
        </authorList>
    </citation>
    <scope>NUCLEOTIDE SEQUENCE</scope>
    <source>
        <strain evidence="1">CGMCC 1.16134</strain>
    </source>
</reference>
<keyword evidence="2" id="KW-1185">Reference proteome</keyword>
<comment type="caution">
    <text evidence="1">The sequence shown here is derived from an EMBL/GenBank/DDBJ whole genome shotgun (WGS) entry which is preliminary data.</text>
</comment>
<name>A0A917FRZ9_9BACL</name>
<sequence length="50" mass="5816">MSVFVLPCGNFFVARTKLYTYTTIVANYNRGLDLSYKTYERIDEKGEPDD</sequence>
<organism evidence="1 2">
    <name type="scientific">Paenibacillus albidus</name>
    <dbReference type="NCBI Taxonomy" id="2041023"/>
    <lineage>
        <taxon>Bacteria</taxon>
        <taxon>Bacillati</taxon>
        <taxon>Bacillota</taxon>
        <taxon>Bacilli</taxon>
        <taxon>Bacillales</taxon>
        <taxon>Paenibacillaceae</taxon>
        <taxon>Paenibacillus</taxon>
    </lineage>
</organism>
<evidence type="ECO:0000313" key="2">
    <source>
        <dbReference type="Proteomes" id="UP000637643"/>
    </source>
</evidence>
<dbReference type="EMBL" id="BMKR01000030">
    <property type="protein sequence ID" value="GGG00583.1"/>
    <property type="molecule type" value="Genomic_DNA"/>
</dbReference>
<proteinExistence type="predicted"/>
<gene>
    <name evidence="1" type="ORF">GCM10010912_51800</name>
</gene>
<reference evidence="1" key="1">
    <citation type="journal article" date="2014" name="Int. J. Syst. Evol. Microbiol.">
        <title>Complete genome sequence of Corynebacterium casei LMG S-19264T (=DSM 44701T), isolated from a smear-ripened cheese.</title>
        <authorList>
            <consortium name="US DOE Joint Genome Institute (JGI-PGF)"/>
            <person name="Walter F."/>
            <person name="Albersmeier A."/>
            <person name="Kalinowski J."/>
            <person name="Ruckert C."/>
        </authorList>
    </citation>
    <scope>NUCLEOTIDE SEQUENCE</scope>
    <source>
        <strain evidence="1">CGMCC 1.16134</strain>
    </source>
</reference>